<sequence>MAAGVVTAALLVPAGMVRAGMARADDLAPAEILSRAYYDLAVAQYCGLADRPVLMGYVLLRHDLLARGNIRPAETFELARKADLAADLEYFDRGLSGQRNWCATEGAEAVDRFVSYFRYRHLP</sequence>
<comment type="caution">
    <text evidence="1">The sequence shown here is derived from an EMBL/GenBank/DDBJ whole genome shotgun (WGS) entry which is preliminary data.</text>
</comment>
<accession>A0A4R6WKH5</accession>
<organism evidence="1 2">
    <name type="scientific">Dongia mobilis</name>
    <dbReference type="NCBI Taxonomy" id="578943"/>
    <lineage>
        <taxon>Bacteria</taxon>
        <taxon>Pseudomonadati</taxon>
        <taxon>Pseudomonadota</taxon>
        <taxon>Alphaproteobacteria</taxon>
        <taxon>Rhodospirillales</taxon>
        <taxon>Dongiaceae</taxon>
        <taxon>Dongia</taxon>
    </lineage>
</organism>
<dbReference type="AlphaFoldDB" id="A0A4R6WKH5"/>
<dbReference type="EMBL" id="SNYW01000010">
    <property type="protein sequence ID" value="TDQ81063.1"/>
    <property type="molecule type" value="Genomic_DNA"/>
</dbReference>
<name>A0A4R6WKH5_9PROT</name>
<evidence type="ECO:0000313" key="2">
    <source>
        <dbReference type="Proteomes" id="UP000295783"/>
    </source>
</evidence>
<dbReference type="OrthoDB" id="7360836at2"/>
<keyword evidence="2" id="KW-1185">Reference proteome</keyword>
<proteinExistence type="predicted"/>
<protein>
    <submittedName>
        <fullName evidence="1">Uncharacterized protein</fullName>
    </submittedName>
</protein>
<evidence type="ECO:0000313" key="1">
    <source>
        <dbReference type="EMBL" id="TDQ81063.1"/>
    </source>
</evidence>
<reference evidence="1 2" key="1">
    <citation type="submission" date="2019-03" db="EMBL/GenBank/DDBJ databases">
        <title>Genomic Encyclopedia of Type Strains, Phase III (KMG-III): the genomes of soil and plant-associated and newly described type strains.</title>
        <authorList>
            <person name="Whitman W."/>
        </authorList>
    </citation>
    <scope>NUCLEOTIDE SEQUENCE [LARGE SCALE GENOMIC DNA]</scope>
    <source>
        <strain evidence="1 2">CGMCC 1.7660</strain>
    </source>
</reference>
<gene>
    <name evidence="1" type="ORF">A8950_2933</name>
</gene>
<dbReference type="RefSeq" id="WP_133614385.1">
    <property type="nucleotide sequence ID" value="NZ_SNYW01000010.1"/>
</dbReference>
<dbReference type="Proteomes" id="UP000295783">
    <property type="component" value="Unassembled WGS sequence"/>
</dbReference>